<keyword evidence="2" id="KW-1185">Reference proteome</keyword>
<reference evidence="1 2" key="1">
    <citation type="submission" date="2013-03" db="EMBL/GenBank/DDBJ databases">
        <title>Reference genome for the Human Microbiome Project.</title>
        <authorList>
            <person name="Aqrawi P."/>
            <person name="Ayvaz T."/>
            <person name="Bess C."/>
            <person name="Blankenburg K."/>
            <person name="Coyle M."/>
            <person name="Deng J."/>
            <person name="Forbes L."/>
            <person name="Fowler G."/>
            <person name="Francisco L."/>
            <person name="Fu Q."/>
            <person name="Gibbs R."/>
            <person name="Gross S."/>
            <person name="Gubbala S."/>
            <person name="Hale W."/>
            <person name="Hemphill L."/>
            <person name="Highlander S."/>
            <person name="Hirani K."/>
            <person name="Jackson L."/>
            <person name="Jakkamsetti A."/>
            <person name="Javaid M."/>
            <person name="Jayaseelan J.C."/>
            <person name="Jiang H."/>
            <person name="Joshi V."/>
            <person name="Korchina V."/>
            <person name="Kovar C."/>
            <person name="Lara F."/>
            <person name="Lee S."/>
            <person name="Liu Y."/>
            <person name="Mata R."/>
            <person name="Mathew T."/>
            <person name="Munidasa M."/>
            <person name="Muzny D."/>
            <person name="Nazareth L."/>
            <person name="Ngo R."/>
            <person name="Nguyen L."/>
            <person name="Nguyen N."/>
            <person name="Okwuonu G."/>
            <person name="Ongeri F."/>
            <person name="Palculict T."/>
            <person name="Patil S."/>
            <person name="Petrosino J."/>
            <person name="Pham C."/>
            <person name="Pham P."/>
            <person name="Pu L.-L."/>
            <person name="Qin X."/>
            <person name="Qu J."/>
            <person name="Reid J."/>
            <person name="Ross M."/>
            <person name="Ruth R."/>
            <person name="Saada N."/>
            <person name="San Lucas F."/>
            <person name="Santibanez J."/>
            <person name="Shang Y."/>
            <person name="Simmons D."/>
            <person name="Song X.-Z."/>
            <person name="Tang L.-Y."/>
            <person name="Thornton R."/>
            <person name="Warren J."/>
            <person name="Weissenberger G."/>
            <person name="Wilczek-Boney K."/>
            <person name="Worley K."/>
            <person name="Youmans B."/>
            <person name="Zhang J."/>
            <person name="Zhang L."/>
            <person name="Zhao Z."/>
            <person name="Zhou C."/>
            <person name="Zhu D."/>
            <person name="Zhu Y."/>
        </authorList>
    </citation>
    <scope>NUCLEOTIDE SEQUENCE [LARGE SCALE GENOMIC DNA]</scope>
    <source>
        <strain evidence="1 2">F0333</strain>
    </source>
</reference>
<dbReference type="EMBL" id="AQHZ01000017">
    <property type="protein sequence ID" value="ENO18148.1"/>
    <property type="molecule type" value="Genomic_DNA"/>
</dbReference>
<comment type="caution">
    <text evidence="1">The sequence shown here is derived from an EMBL/GenBank/DDBJ whole genome shotgun (WGS) entry which is preliminary data.</text>
</comment>
<proteinExistence type="predicted"/>
<sequence>MPGEEGSALLEDGEGLLEDGFALLSVGSPLLRPESSKDRINQSAPSRVLFMRVVCSSQRP</sequence>
<accession>N6XAH8</accession>
<dbReference type="STRING" id="888050.HMPREF9004_1092"/>
<dbReference type="Proteomes" id="UP000013015">
    <property type="component" value="Unassembled WGS sequence"/>
</dbReference>
<dbReference type="AlphaFoldDB" id="N6XAH8"/>
<evidence type="ECO:0000313" key="2">
    <source>
        <dbReference type="Proteomes" id="UP000013015"/>
    </source>
</evidence>
<gene>
    <name evidence="1" type="ORF">HMPREF9004_1092</name>
</gene>
<evidence type="ECO:0000313" key="1">
    <source>
        <dbReference type="EMBL" id="ENO18148.1"/>
    </source>
</evidence>
<dbReference type="HOGENOM" id="CLU_2930626_0_0_11"/>
<organism evidence="1 2">
    <name type="scientific">Schaalia cardiffensis F0333</name>
    <dbReference type="NCBI Taxonomy" id="888050"/>
    <lineage>
        <taxon>Bacteria</taxon>
        <taxon>Bacillati</taxon>
        <taxon>Actinomycetota</taxon>
        <taxon>Actinomycetes</taxon>
        <taxon>Actinomycetales</taxon>
        <taxon>Actinomycetaceae</taxon>
        <taxon>Schaalia</taxon>
    </lineage>
</organism>
<protein>
    <submittedName>
        <fullName evidence="1">Uncharacterized protein</fullName>
    </submittedName>
</protein>
<name>N6XAH8_9ACTO</name>